<dbReference type="Gene3D" id="3.40.190.10">
    <property type="entry name" value="Periplasmic binding protein-like II"/>
    <property type="match status" value="2"/>
</dbReference>
<dbReference type="Proteomes" id="UP000193963">
    <property type="component" value="Unassembled WGS sequence"/>
</dbReference>
<dbReference type="SUPFAM" id="SSF53850">
    <property type="entry name" value="Periplasmic binding protein-like II"/>
    <property type="match status" value="1"/>
</dbReference>
<evidence type="ECO:0000256" key="1">
    <source>
        <dbReference type="SAM" id="SignalP"/>
    </source>
</evidence>
<dbReference type="OrthoDB" id="9776669at2"/>
<dbReference type="PANTHER" id="PTHR42941">
    <property type="entry name" value="SLL1037 PROTEIN"/>
    <property type="match status" value="1"/>
</dbReference>
<dbReference type="PANTHER" id="PTHR42941:SF1">
    <property type="entry name" value="SLL1037 PROTEIN"/>
    <property type="match status" value="1"/>
</dbReference>
<name>A0A1X6Z4Z9_9RHOB</name>
<feature type="chain" id="PRO_5012575379" evidence="1">
    <location>
        <begin position="26"/>
        <end position="374"/>
    </location>
</feature>
<feature type="signal peptide" evidence="1">
    <location>
        <begin position="1"/>
        <end position="25"/>
    </location>
</feature>
<dbReference type="Pfam" id="PF16868">
    <property type="entry name" value="NMT1_3"/>
    <property type="match status" value="1"/>
</dbReference>
<keyword evidence="3" id="KW-1185">Reference proteome</keyword>
<sequence>MNFNVKLARAALFAGTALVALPVLAQEAQLPPRLAMTTYDVGSSGYAQAVALGKAISDGYGISLRVLPATSDVARLLPVKQGRVDLALIGSEAYNAYEGTEAFTSPELGPQRIELLAGANSSNCFTLALQGDGDVQSVEDLRGKRVGWVVSSPALQANVEAFLAFGGLTWDDVEKVEVASFGASWEAFLNGQVDAITSLSTTTFATQAAASPSGLKWLELPEENTEGWARLQEIKPQFAPRTATVGPNMSEDAPVECAGFPYPVVVTYADKDPDVVYNTTKALQEQFDAYSQAESGLAGFAGDRQNFQWVVPYHPGAVRYWKEAGLWSDADEAHNQALIERQDVLSAAWEALAEEERAAMWPEARAKALADAGL</sequence>
<proteinExistence type="predicted"/>
<keyword evidence="1" id="KW-0732">Signal</keyword>
<reference evidence="2 3" key="1">
    <citation type="submission" date="2017-03" db="EMBL/GenBank/DDBJ databases">
        <authorList>
            <person name="Afonso C.L."/>
            <person name="Miller P.J."/>
            <person name="Scott M.A."/>
            <person name="Spackman E."/>
            <person name="Goraichik I."/>
            <person name="Dimitrov K.M."/>
            <person name="Suarez D.L."/>
            <person name="Swayne D.E."/>
        </authorList>
    </citation>
    <scope>NUCLEOTIDE SEQUENCE [LARGE SCALE GENOMIC DNA]</scope>
    <source>
        <strain evidence="2 3">CECT 7751</strain>
    </source>
</reference>
<evidence type="ECO:0000313" key="2">
    <source>
        <dbReference type="EMBL" id="SLN40687.1"/>
    </source>
</evidence>
<dbReference type="AlphaFoldDB" id="A0A1X6Z4Z9"/>
<dbReference type="NCBIfam" id="TIGR02122">
    <property type="entry name" value="TRAP_TAXI"/>
    <property type="match status" value="1"/>
</dbReference>
<evidence type="ECO:0000313" key="3">
    <source>
        <dbReference type="Proteomes" id="UP000193963"/>
    </source>
</evidence>
<dbReference type="RefSeq" id="WP_085887722.1">
    <property type="nucleotide sequence ID" value="NZ_FWFN01000003.1"/>
</dbReference>
<protein>
    <submittedName>
        <fullName evidence="2">NMT1/THI5 like protein</fullName>
    </submittedName>
</protein>
<dbReference type="EMBL" id="FWFN01000003">
    <property type="protein sequence ID" value="SLN40687.1"/>
    <property type="molecule type" value="Genomic_DNA"/>
</dbReference>
<gene>
    <name evidence="2" type="ORF">PSM7751_01868</name>
</gene>
<accession>A0A1X6Z4Z9</accession>
<dbReference type="InterPro" id="IPR011852">
    <property type="entry name" value="TRAP_TAXI"/>
</dbReference>
<organism evidence="2 3">
    <name type="scientific">Pseudooceanicola marinus</name>
    <dbReference type="NCBI Taxonomy" id="396013"/>
    <lineage>
        <taxon>Bacteria</taxon>
        <taxon>Pseudomonadati</taxon>
        <taxon>Pseudomonadota</taxon>
        <taxon>Alphaproteobacteria</taxon>
        <taxon>Rhodobacterales</taxon>
        <taxon>Paracoccaceae</taxon>
        <taxon>Pseudooceanicola</taxon>
    </lineage>
</organism>